<dbReference type="AlphaFoldDB" id="A0A1G6PHS6"/>
<reference evidence="2" key="1">
    <citation type="submission" date="2016-10" db="EMBL/GenBank/DDBJ databases">
        <authorList>
            <person name="Varghese N."/>
            <person name="Submissions S."/>
        </authorList>
    </citation>
    <scope>NUCLEOTIDE SEQUENCE [LARGE SCALE GENOMIC DNA]</scope>
    <source>
        <strain evidence="2">DSM 23095</strain>
    </source>
</reference>
<sequence>MDVLKTAILEMCRKRKDKSFCPSEVVRQLYPEDWRLFMEEVRESMMELYLQGKIRVSQKGIPIDPNQIPKGPLRISKPK</sequence>
<dbReference type="EMBL" id="FNAC01000006">
    <property type="protein sequence ID" value="SDC78967.1"/>
    <property type="molecule type" value="Genomic_DNA"/>
</dbReference>
<dbReference type="Gene3D" id="1.10.10.10">
    <property type="entry name" value="Winged helix-like DNA-binding domain superfamily/Winged helix DNA-binding domain"/>
    <property type="match status" value="1"/>
</dbReference>
<proteinExistence type="predicted"/>
<organism evidence="1 2">
    <name type="scientific">Algoriphagus faecimaris</name>
    <dbReference type="NCBI Taxonomy" id="686796"/>
    <lineage>
        <taxon>Bacteria</taxon>
        <taxon>Pseudomonadati</taxon>
        <taxon>Bacteroidota</taxon>
        <taxon>Cytophagia</taxon>
        <taxon>Cytophagales</taxon>
        <taxon>Cyclobacteriaceae</taxon>
        <taxon>Algoriphagus</taxon>
    </lineage>
</organism>
<dbReference type="InterPro" id="IPR021660">
    <property type="entry name" value="DUF3253"/>
</dbReference>
<dbReference type="STRING" id="686796.SAMN04488104_100615"/>
<accession>A0A1G6PHS6</accession>
<evidence type="ECO:0008006" key="3">
    <source>
        <dbReference type="Google" id="ProtNLM"/>
    </source>
</evidence>
<evidence type="ECO:0000313" key="2">
    <source>
        <dbReference type="Proteomes" id="UP000199060"/>
    </source>
</evidence>
<dbReference type="InterPro" id="IPR036388">
    <property type="entry name" value="WH-like_DNA-bd_sf"/>
</dbReference>
<dbReference type="Pfam" id="PF11625">
    <property type="entry name" value="DUF3253"/>
    <property type="match status" value="1"/>
</dbReference>
<name>A0A1G6PHS6_9BACT</name>
<gene>
    <name evidence="1" type="ORF">SAMN04488104_100615</name>
</gene>
<dbReference type="SUPFAM" id="SSF46785">
    <property type="entry name" value="Winged helix' DNA-binding domain"/>
    <property type="match status" value="1"/>
</dbReference>
<evidence type="ECO:0000313" key="1">
    <source>
        <dbReference type="EMBL" id="SDC78967.1"/>
    </source>
</evidence>
<dbReference type="RefSeq" id="WP_087938212.1">
    <property type="nucleotide sequence ID" value="NZ_FNAC01000006.1"/>
</dbReference>
<protein>
    <recommendedName>
        <fullName evidence="3">DUF3253 domain-containing protein</fullName>
    </recommendedName>
</protein>
<keyword evidence="2" id="KW-1185">Reference proteome</keyword>
<dbReference type="OrthoDB" id="711646at2"/>
<dbReference type="InterPro" id="IPR036390">
    <property type="entry name" value="WH_DNA-bd_sf"/>
</dbReference>
<dbReference type="Proteomes" id="UP000199060">
    <property type="component" value="Unassembled WGS sequence"/>
</dbReference>